<organism evidence="2 3">
    <name type="scientific">Sphingomonas parapaucimobilis NBRC 15100</name>
    <dbReference type="NCBI Taxonomy" id="1219049"/>
    <lineage>
        <taxon>Bacteria</taxon>
        <taxon>Pseudomonadati</taxon>
        <taxon>Pseudomonadota</taxon>
        <taxon>Alphaproteobacteria</taxon>
        <taxon>Sphingomonadales</taxon>
        <taxon>Sphingomonadaceae</taxon>
        <taxon>Sphingomonas</taxon>
    </lineage>
</organism>
<dbReference type="EMBL" id="BBPI01000024">
    <property type="protein sequence ID" value="GAM00188.1"/>
    <property type="molecule type" value="Genomic_DNA"/>
</dbReference>
<evidence type="ECO:0000313" key="3">
    <source>
        <dbReference type="Proteomes" id="UP000032305"/>
    </source>
</evidence>
<sequence>MTNMTASEGSARWGESREAARASRRKQRRILLVVMAILLIVGLPFLEGFIDGFLHRPQAPMPHPSAQLAAVIMLIVVGVMTWRNWRETDEMQRRLAIETWAVIGVTNFVLHPLLTIVGAQTDRVDFEDYSWGVSVMIGLIFYVVRRVRS</sequence>
<dbReference type="RefSeq" id="WP_157013572.1">
    <property type="nucleotide sequence ID" value="NZ_BBPI01000024.1"/>
</dbReference>
<feature type="transmembrane region" description="Helical" evidence="1">
    <location>
        <begin position="30"/>
        <end position="46"/>
    </location>
</feature>
<reference evidence="2 3" key="1">
    <citation type="submission" date="2014-11" db="EMBL/GenBank/DDBJ databases">
        <title>Whole genome shotgun sequence of Sphingomonas parapaucimobilis NBRC 15100.</title>
        <authorList>
            <person name="Katano-Makiyama Y."/>
            <person name="Hosoyama A."/>
            <person name="Hashimoto M."/>
            <person name="Hosoyama Y."/>
            <person name="Noguchi M."/>
            <person name="Numata M."/>
            <person name="Tsuchikane K."/>
            <person name="Hirakata S."/>
            <person name="Uohara A."/>
            <person name="Shimodaira J."/>
            <person name="Ohji S."/>
            <person name="Ichikawa N."/>
            <person name="Kimura A."/>
            <person name="Yamazoe A."/>
            <person name="Fujita N."/>
        </authorList>
    </citation>
    <scope>NUCLEOTIDE SEQUENCE [LARGE SCALE GENOMIC DNA]</scope>
    <source>
        <strain evidence="2 3">NBRC 15100</strain>
    </source>
</reference>
<dbReference type="OrthoDB" id="7585594at2"/>
<comment type="caution">
    <text evidence="2">The sequence shown here is derived from an EMBL/GenBank/DDBJ whole genome shotgun (WGS) entry which is preliminary data.</text>
</comment>
<keyword evidence="1" id="KW-0812">Transmembrane</keyword>
<keyword evidence="1" id="KW-0472">Membrane</keyword>
<feature type="transmembrane region" description="Helical" evidence="1">
    <location>
        <begin position="97"/>
        <end position="117"/>
    </location>
</feature>
<dbReference type="Proteomes" id="UP000032305">
    <property type="component" value="Unassembled WGS sequence"/>
</dbReference>
<protein>
    <submittedName>
        <fullName evidence="2">Uncharacterized protein</fullName>
    </submittedName>
</protein>
<gene>
    <name evidence="2" type="ORF">SP5_024_00170</name>
</gene>
<proteinExistence type="predicted"/>
<keyword evidence="1" id="KW-1133">Transmembrane helix</keyword>
<evidence type="ECO:0000256" key="1">
    <source>
        <dbReference type="SAM" id="Phobius"/>
    </source>
</evidence>
<dbReference type="eggNOG" id="ENOG5031AUS">
    <property type="taxonomic scope" value="Bacteria"/>
</dbReference>
<keyword evidence="3" id="KW-1185">Reference proteome</keyword>
<evidence type="ECO:0000313" key="2">
    <source>
        <dbReference type="EMBL" id="GAM00188.1"/>
    </source>
</evidence>
<name>A0A0A1W4B1_9SPHN</name>
<accession>A0A0A1W4B1</accession>
<dbReference type="AlphaFoldDB" id="A0A0A1W4B1"/>
<feature type="transmembrane region" description="Helical" evidence="1">
    <location>
        <begin position="129"/>
        <end position="145"/>
    </location>
</feature>
<feature type="transmembrane region" description="Helical" evidence="1">
    <location>
        <begin position="66"/>
        <end position="85"/>
    </location>
</feature>